<proteinExistence type="predicted"/>
<organism evidence="3">
    <name type="scientific">human gut metagenome</name>
    <dbReference type="NCBI Taxonomy" id="408170"/>
    <lineage>
        <taxon>unclassified sequences</taxon>
        <taxon>metagenomes</taxon>
        <taxon>organismal metagenomes</taxon>
    </lineage>
</organism>
<accession>K1SCQ7</accession>
<dbReference type="EMBL" id="AJWZ01006878">
    <property type="protein sequence ID" value="EKC58517.1"/>
    <property type="molecule type" value="Genomic_DNA"/>
</dbReference>
<evidence type="ECO:0000256" key="1">
    <source>
        <dbReference type="SAM" id="Coils"/>
    </source>
</evidence>
<feature type="region of interest" description="Disordered" evidence="2">
    <location>
        <begin position="235"/>
        <end position="258"/>
    </location>
</feature>
<keyword evidence="1" id="KW-0175">Coiled coil</keyword>
<gene>
    <name evidence="3" type="ORF">OBE_09965</name>
</gene>
<evidence type="ECO:0000256" key="2">
    <source>
        <dbReference type="SAM" id="MobiDB-lite"/>
    </source>
</evidence>
<dbReference type="AlphaFoldDB" id="K1SCQ7"/>
<protein>
    <submittedName>
        <fullName evidence="3">Uncharacterized protein</fullName>
    </submittedName>
</protein>
<evidence type="ECO:0000313" key="3">
    <source>
        <dbReference type="EMBL" id="EKC58517.1"/>
    </source>
</evidence>
<name>K1SCQ7_9ZZZZ</name>
<sequence length="258" mass="30186">NPMETTFQTRKQFVRNAVSEISSSAISFEDFQSQLFEKYKIHVKENRGRYSYLHPEREKYISGRSLGTNFDKDYLLNLFEANALAAEQEEKQRQTMPDYHADPIAILFIRSDLRLVVDLQNCIKAQQSRAYAQKVKISNLQQMAKTVAYIQENGFDTRENLQTTYDSITLQMHDARQKTKDTETQIKSVNEQIHYLGQYLSTKSTYNEFLKARFKGKFRKDHADEIEKHEKAAQILKAQNPDGSLPKMKDLKLEKERL</sequence>
<reference evidence="3" key="1">
    <citation type="journal article" date="2013" name="Environ. Microbiol.">
        <title>Microbiota from the distal guts of lean and obese adolescents exhibit partial functional redundancy besides clear differences in community structure.</title>
        <authorList>
            <person name="Ferrer M."/>
            <person name="Ruiz A."/>
            <person name="Lanza F."/>
            <person name="Haange S.B."/>
            <person name="Oberbach A."/>
            <person name="Till H."/>
            <person name="Bargiela R."/>
            <person name="Campoy C."/>
            <person name="Segura M.T."/>
            <person name="Richter M."/>
            <person name="von Bergen M."/>
            <person name="Seifert J."/>
            <person name="Suarez A."/>
        </authorList>
    </citation>
    <scope>NUCLEOTIDE SEQUENCE</scope>
</reference>
<feature type="compositionally biased region" description="Basic and acidic residues" evidence="2">
    <location>
        <begin position="247"/>
        <end position="258"/>
    </location>
</feature>
<comment type="caution">
    <text evidence="3">The sequence shown here is derived from an EMBL/GenBank/DDBJ whole genome shotgun (WGS) entry which is preliminary data.</text>
</comment>
<feature type="non-terminal residue" evidence="3">
    <location>
        <position position="258"/>
    </location>
</feature>
<feature type="non-terminal residue" evidence="3">
    <location>
        <position position="1"/>
    </location>
</feature>
<feature type="coiled-coil region" evidence="1">
    <location>
        <begin position="158"/>
        <end position="192"/>
    </location>
</feature>